<dbReference type="AlphaFoldDB" id="A0A8C1WJG1"/>
<proteinExistence type="predicted"/>
<sequence length="470" mass="53453">MTAIFRVILGPDSCQRVVFPSGLPSTVTDLETEIKTQCKIKQSFRLQFMDTLFGNDFMNLTSVEEVQDKATVKVIYTSCRPLDGDHCADVDSPTTHNDDSLCSSDDSTIILSSSQSTSSRSSWPDFFNVPRFSYDADLKLEQADAAFREKGTLLIPDPKLKSNILEGLIQAIVQHKVYVTDREFDQVAEALIKRHPCLQERGSATGYGGWKTSLKYKLSNYRTHLRKVGCPEVCVNALKHKPDGKRSPAFDVKKPKRGEVAYYPSFPLGECEESLETMRVELISDIKQRNNRETIRAKMEKTFALRRQEVIRCAPMISNFQERWPALFDVMEFKRITTMPLQSRFLSQLDLFTANLLKVFEKRSGQQVAFFPMLGLGWQRWWGSVVKDTANSEPSDVGIVIEGVVALRDLENVALASAMLFGLFYALNMQYPTKTFHVYLFLLMHMHFGKALACLAKLSYIWEESALFFV</sequence>
<evidence type="ECO:0008006" key="3">
    <source>
        <dbReference type="Google" id="ProtNLM"/>
    </source>
</evidence>
<dbReference type="Proteomes" id="UP000694700">
    <property type="component" value="Unplaced"/>
</dbReference>
<organism evidence="1 2">
    <name type="scientific">Cyprinus carpio</name>
    <name type="common">Common carp</name>
    <dbReference type="NCBI Taxonomy" id="7962"/>
    <lineage>
        <taxon>Eukaryota</taxon>
        <taxon>Metazoa</taxon>
        <taxon>Chordata</taxon>
        <taxon>Craniata</taxon>
        <taxon>Vertebrata</taxon>
        <taxon>Euteleostomi</taxon>
        <taxon>Actinopterygii</taxon>
        <taxon>Neopterygii</taxon>
        <taxon>Teleostei</taxon>
        <taxon>Ostariophysi</taxon>
        <taxon>Cypriniformes</taxon>
        <taxon>Cyprinidae</taxon>
        <taxon>Cyprininae</taxon>
        <taxon>Cyprinus</taxon>
    </lineage>
</organism>
<dbReference type="PANTHER" id="PTHR31025:SF27">
    <property type="entry name" value="SI:CH211-193K19.2-RELATED"/>
    <property type="match status" value="1"/>
</dbReference>
<dbReference type="PANTHER" id="PTHR31025">
    <property type="entry name" value="SI:CH211-196P9.1-RELATED"/>
    <property type="match status" value="1"/>
</dbReference>
<evidence type="ECO:0000313" key="2">
    <source>
        <dbReference type="Proteomes" id="UP000694700"/>
    </source>
</evidence>
<dbReference type="Ensembl" id="ENSCCRT00015070056.1">
    <property type="protein sequence ID" value="ENSCCRP00015067861.1"/>
    <property type="gene ID" value="ENSCCRG00015027577.1"/>
</dbReference>
<evidence type="ECO:0000313" key="1">
    <source>
        <dbReference type="Ensembl" id="ENSCCRP00015067861.1"/>
    </source>
</evidence>
<name>A0A8C1WJG1_CYPCA</name>
<accession>A0A8C1WJG1</accession>
<reference evidence="1" key="1">
    <citation type="submission" date="2025-08" db="UniProtKB">
        <authorList>
            <consortium name="Ensembl"/>
        </authorList>
    </citation>
    <scope>IDENTIFICATION</scope>
</reference>
<protein>
    <recommendedName>
        <fullName evidence="3">Sterile alpha motif domain-containing 3-like</fullName>
    </recommendedName>
</protein>